<evidence type="ECO:0000313" key="9">
    <source>
        <dbReference type="Proteomes" id="UP000002149"/>
    </source>
</evidence>
<evidence type="ECO:0008006" key="10">
    <source>
        <dbReference type="Google" id="ProtNLM"/>
    </source>
</evidence>
<dbReference type="PANTHER" id="PTHR20883">
    <property type="entry name" value="PHYTANOYL-COA DIOXYGENASE DOMAIN CONTAINING 1"/>
    <property type="match status" value="1"/>
</dbReference>
<dbReference type="PANTHER" id="PTHR20883:SF45">
    <property type="entry name" value="PHYTANOYL-COA DIOXYGENASE FAMILY PROTEIN"/>
    <property type="match status" value="1"/>
</dbReference>
<dbReference type="GO" id="GO:0051213">
    <property type="term" value="F:dioxygenase activity"/>
    <property type="evidence" value="ECO:0007669"/>
    <property type="project" value="UniProtKB-KW"/>
</dbReference>
<gene>
    <name evidence="8" type="ordered locus">CND00500</name>
</gene>
<dbReference type="OrthoDB" id="445007at2759"/>
<dbReference type="PaxDb" id="214684-Q5KJ63"/>
<keyword evidence="5" id="KW-0223">Dioxygenase</keyword>
<evidence type="ECO:0000256" key="4">
    <source>
        <dbReference type="ARBA" id="ARBA00022723"/>
    </source>
</evidence>
<dbReference type="eggNOG" id="ENOG502RUKM">
    <property type="taxonomic scope" value="Eukaryota"/>
</dbReference>
<evidence type="ECO:0000256" key="1">
    <source>
        <dbReference type="ARBA" id="ARBA00001962"/>
    </source>
</evidence>
<dbReference type="InParanoid" id="Q5KJ63"/>
<dbReference type="AlphaFoldDB" id="Q5KJ63"/>
<dbReference type="SUPFAM" id="SSF51197">
    <property type="entry name" value="Clavaminate synthase-like"/>
    <property type="match status" value="1"/>
</dbReference>
<sequence>MYIKKWICKQASSYYLAHLHSFQTLQFIILYTMTKPASLTYLEASTPLEEIYKVIERDGGVIIRNFLSSELLQEAMSSIEPHFAVRGNYESKSTHQELGEDFFPSGSLRIYGLLGKIPQVITKIVRLPTWQGVMARFLNDEYSSYTGEKLIPQKSGYMLASTAALRLVPGAQKQPLHRDQIAYQIRPDPTNPLFTPMVGCLIAGSKCTKKNGATAVIPGSHLWGPDRAPHVEECTYAEMEAGDALFTLGSCYHGAGENQCEKSDPDALRTLFAVFGQRDYFRQDQEEILSTPLELARTFPEDILRIAGYYKAVGGVGYVEDHQDPVEFLKAGSSLGQFAPIPSKSYV</sequence>
<protein>
    <recommendedName>
        <fullName evidence="10">Phytanoyl-CoA dioxygenase</fullName>
    </recommendedName>
</protein>
<dbReference type="KEGG" id="cne:CND00500"/>
<comment type="subunit">
    <text evidence="3">Homodimer.</text>
</comment>
<evidence type="ECO:0000256" key="3">
    <source>
        <dbReference type="ARBA" id="ARBA00011738"/>
    </source>
</evidence>
<keyword evidence="9" id="KW-1185">Reference proteome</keyword>
<dbReference type="Pfam" id="PF05721">
    <property type="entry name" value="PhyH"/>
    <property type="match status" value="1"/>
</dbReference>
<dbReference type="STRING" id="214684.Q5KJ63"/>
<keyword evidence="6" id="KW-0560">Oxidoreductase</keyword>
<evidence type="ECO:0000256" key="5">
    <source>
        <dbReference type="ARBA" id="ARBA00022964"/>
    </source>
</evidence>
<keyword evidence="4" id="KW-0479">Metal-binding</keyword>
<comment type="similarity">
    <text evidence="2">Belongs to the PhyH family.</text>
</comment>
<organism evidence="8 9">
    <name type="scientific">Cryptococcus deneoformans (strain JEC21 / ATCC MYA-565)</name>
    <name type="common">Cryptococcus neoformans var. neoformans serotype D</name>
    <dbReference type="NCBI Taxonomy" id="214684"/>
    <lineage>
        <taxon>Eukaryota</taxon>
        <taxon>Fungi</taxon>
        <taxon>Dikarya</taxon>
        <taxon>Basidiomycota</taxon>
        <taxon>Agaricomycotina</taxon>
        <taxon>Tremellomycetes</taxon>
        <taxon>Tremellales</taxon>
        <taxon>Cryptococcaceae</taxon>
        <taxon>Cryptococcus</taxon>
        <taxon>Cryptococcus neoformans species complex</taxon>
    </lineage>
</organism>
<proteinExistence type="inferred from homology"/>
<dbReference type="InterPro" id="IPR008775">
    <property type="entry name" value="Phytyl_CoA_dOase-like"/>
</dbReference>
<dbReference type="RefSeq" id="XP_024512716.1">
    <property type="nucleotide sequence ID" value="XM_024656944.1"/>
</dbReference>
<evidence type="ECO:0000256" key="6">
    <source>
        <dbReference type="ARBA" id="ARBA00023002"/>
    </source>
</evidence>
<reference evidence="8 9" key="1">
    <citation type="journal article" date="2005" name="Science">
        <title>The genome of the basidiomycetous yeast and human pathogen Cryptococcus neoformans.</title>
        <authorList>
            <person name="Loftus B.J."/>
            <person name="Fung E."/>
            <person name="Roncaglia P."/>
            <person name="Rowley D."/>
            <person name="Amedeo P."/>
            <person name="Bruno D."/>
            <person name="Vamathevan J."/>
            <person name="Miranda M."/>
            <person name="Anderson I.J."/>
            <person name="Fraser J.A."/>
            <person name="Allen J.E."/>
            <person name="Bosdet I.E."/>
            <person name="Brent M.R."/>
            <person name="Chiu R."/>
            <person name="Doering T.L."/>
            <person name="Donlin M.J."/>
            <person name="D'Souza C.A."/>
            <person name="Fox D.S."/>
            <person name="Grinberg V."/>
            <person name="Fu J."/>
            <person name="Fukushima M."/>
            <person name="Haas B.J."/>
            <person name="Huang J.C."/>
            <person name="Janbon G."/>
            <person name="Jones S.J."/>
            <person name="Koo H.L."/>
            <person name="Krzywinski M.I."/>
            <person name="Kwon-Chung J.K."/>
            <person name="Lengeler K.B."/>
            <person name="Maiti R."/>
            <person name="Marra M.A."/>
            <person name="Marra R.E."/>
            <person name="Mathewson C.A."/>
            <person name="Mitchell T.G."/>
            <person name="Pertea M."/>
            <person name="Riggs F.R."/>
            <person name="Salzberg S.L."/>
            <person name="Schein J.E."/>
            <person name="Shvartsbeyn A."/>
            <person name="Shin H."/>
            <person name="Shumway M."/>
            <person name="Specht C.A."/>
            <person name="Suh B.B."/>
            <person name="Tenney A."/>
            <person name="Utterback T.R."/>
            <person name="Wickes B.L."/>
            <person name="Wortman J.R."/>
            <person name="Wye N.H."/>
            <person name="Kronstad J.W."/>
            <person name="Lodge J.K."/>
            <person name="Heitman J."/>
            <person name="Davis R.W."/>
            <person name="Fraser C.M."/>
            <person name="Hyman R.W."/>
        </authorList>
    </citation>
    <scope>NUCLEOTIDE SEQUENCE [LARGE SCALE GENOMIC DNA]</scope>
    <source>
        <strain evidence="9">JEC21 / ATCC MYA-565</strain>
    </source>
</reference>
<name>Q5KJ63_CRYD1</name>
<accession>Q5KJ63</accession>
<dbReference type="EMBL" id="AE017344">
    <property type="protein sequence ID" value="AAW43083.2"/>
    <property type="molecule type" value="Genomic_DNA"/>
</dbReference>
<evidence type="ECO:0000313" key="8">
    <source>
        <dbReference type="EMBL" id="AAW43083.2"/>
    </source>
</evidence>
<keyword evidence="7" id="KW-0408">Iron</keyword>
<dbReference type="VEuPathDB" id="FungiDB:CND00500"/>
<evidence type="ECO:0000256" key="2">
    <source>
        <dbReference type="ARBA" id="ARBA00005830"/>
    </source>
</evidence>
<dbReference type="GeneID" id="3257340"/>
<dbReference type="Proteomes" id="UP000002149">
    <property type="component" value="Chromosome 4"/>
</dbReference>
<dbReference type="GO" id="GO:0046872">
    <property type="term" value="F:metal ion binding"/>
    <property type="evidence" value="ECO:0007669"/>
    <property type="project" value="UniProtKB-KW"/>
</dbReference>
<evidence type="ECO:0000256" key="7">
    <source>
        <dbReference type="ARBA" id="ARBA00023004"/>
    </source>
</evidence>
<dbReference type="HOGENOM" id="CLU_047725_0_0_1"/>
<dbReference type="Gene3D" id="2.60.120.620">
    <property type="entry name" value="q2cbj1_9rhob like domain"/>
    <property type="match status" value="1"/>
</dbReference>
<comment type="cofactor">
    <cofactor evidence="1">
        <name>Fe cation</name>
        <dbReference type="ChEBI" id="CHEBI:24875"/>
    </cofactor>
</comment>